<protein>
    <submittedName>
        <fullName evidence="1">Uncharacterized protein</fullName>
    </submittedName>
</protein>
<reference evidence="1" key="2">
    <citation type="journal article" date="2021" name="PeerJ">
        <title>Extensive microbial diversity within the chicken gut microbiome revealed by metagenomics and culture.</title>
        <authorList>
            <person name="Gilroy R."/>
            <person name="Ravi A."/>
            <person name="Getino M."/>
            <person name="Pursley I."/>
            <person name="Horton D.L."/>
            <person name="Alikhan N.F."/>
            <person name="Baker D."/>
            <person name="Gharbi K."/>
            <person name="Hall N."/>
            <person name="Watson M."/>
            <person name="Adriaenssens E.M."/>
            <person name="Foster-Nyarko E."/>
            <person name="Jarju S."/>
            <person name="Secka A."/>
            <person name="Antonio M."/>
            <person name="Oren A."/>
            <person name="Chaudhuri R.R."/>
            <person name="La Ragione R."/>
            <person name="Hildebrand F."/>
            <person name="Pallen M.J."/>
        </authorList>
    </citation>
    <scope>NUCLEOTIDE SEQUENCE</scope>
    <source>
        <strain evidence="1">23406</strain>
    </source>
</reference>
<dbReference type="AlphaFoldDB" id="A0A9D1SY41"/>
<organism evidence="1 2">
    <name type="scientific">Candidatus Stercoripulliclostridium merdipullorum</name>
    <dbReference type="NCBI Taxonomy" id="2840952"/>
    <lineage>
        <taxon>Bacteria</taxon>
        <taxon>Bacillati</taxon>
        <taxon>Bacillota</taxon>
        <taxon>Clostridia</taxon>
        <taxon>Eubacteriales</taxon>
        <taxon>Candidatus Stercoripulliclostridium</taxon>
    </lineage>
</organism>
<gene>
    <name evidence="1" type="ORF">IAB14_05360</name>
</gene>
<proteinExistence type="predicted"/>
<evidence type="ECO:0000313" key="2">
    <source>
        <dbReference type="Proteomes" id="UP000886891"/>
    </source>
</evidence>
<dbReference type="EMBL" id="DVOH01000039">
    <property type="protein sequence ID" value="HIV00522.1"/>
    <property type="molecule type" value="Genomic_DNA"/>
</dbReference>
<evidence type="ECO:0000313" key="1">
    <source>
        <dbReference type="EMBL" id="HIV00522.1"/>
    </source>
</evidence>
<name>A0A9D1SY41_9FIRM</name>
<comment type="caution">
    <text evidence="1">The sequence shown here is derived from an EMBL/GenBank/DDBJ whole genome shotgun (WGS) entry which is preliminary data.</text>
</comment>
<sequence>MIHTEVGPCFLGRALFISTEKIEVGVTLDVGPRIILLRKPGGENILFGDREDQINKDVSAIYGKGAMWHIYGGHRIWLSPEEEKTYYPDNEPVAYEVVGNEVSFRPAVWKVHDVQTELILRFTAPDAFDVEMRATNCGKGDKDLCLWGLTVMKCGGTLRVDLSREDTGYLANRNLVLWHYTDVRDERLTLENDAVIVKSNPKATKAFKLGIYNKQINAEYRYGDATFVKRYAAEEGQYPDYCCNFETYTSDLIHEVESLSPIRSVQPGETLCHLEHWSLQ</sequence>
<accession>A0A9D1SY41</accession>
<reference evidence="1" key="1">
    <citation type="submission" date="2020-10" db="EMBL/GenBank/DDBJ databases">
        <authorList>
            <person name="Gilroy R."/>
        </authorList>
    </citation>
    <scope>NUCLEOTIDE SEQUENCE</scope>
    <source>
        <strain evidence="1">23406</strain>
    </source>
</reference>
<dbReference type="Proteomes" id="UP000886891">
    <property type="component" value="Unassembled WGS sequence"/>
</dbReference>